<dbReference type="AlphaFoldDB" id="A0A915K1Q1"/>
<dbReference type="WBParaSite" id="nRc.2.0.1.t32733-RA">
    <property type="protein sequence ID" value="nRc.2.0.1.t32733-RA"/>
    <property type="gene ID" value="nRc.2.0.1.g32733"/>
</dbReference>
<evidence type="ECO:0000313" key="2">
    <source>
        <dbReference type="Proteomes" id="UP000887565"/>
    </source>
</evidence>
<accession>A0A915K1Q1</accession>
<feature type="compositionally biased region" description="Basic and acidic residues" evidence="1">
    <location>
        <begin position="80"/>
        <end position="94"/>
    </location>
</feature>
<organism evidence="2 3">
    <name type="scientific">Romanomermis culicivorax</name>
    <name type="common">Nematode worm</name>
    <dbReference type="NCBI Taxonomy" id="13658"/>
    <lineage>
        <taxon>Eukaryota</taxon>
        <taxon>Metazoa</taxon>
        <taxon>Ecdysozoa</taxon>
        <taxon>Nematoda</taxon>
        <taxon>Enoplea</taxon>
        <taxon>Dorylaimia</taxon>
        <taxon>Mermithida</taxon>
        <taxon>Mermithoidea</taxon>
        <taxon>Mermithidae</taxon>
        <taxon>Romanomermis</taxon>
    </lineage>
</organism>
<protein>
    <submittedName>
        <fullName evidence="3">Uncharacterized protein</fullName>
    </submittedName>
</protein>
<evidence type="ECO:0000256" key="1">
    <source>
        <dbReference type="SAM" id="MobiDB-lite"/>
    </source>
</evidence>
<proteinExistence type="predicted"/>
<feature type="region of interest" description="Disordered" evidence="1">
    <location>
        <begin position="75"/>
        <end position="94"/>
    </location>
</feature>
<reference evidence="3" key="1">
    <citation type="submission" date="2022-11" db="UniProtKB">
        <authorList>
            <consortium name="WormBaseParasite"/>
        </authorList>
    </citation>
    <scope>IDENTIFICATION</scope>
</reference>
<dbReference type="Proteomes" id="UP000887565">
    <property type="component" value="Unplaced"/>
</dbReference>
<sequence length="94" mass="11036">MEAKTQKQETEEEKIQTQIDEAATKMSGIDVRLDKMQEASQEICVQIKDPKEFDWQKKYIETQERDLHAIRPSINNLPQHADHATEHEIDPIQH</sequence>
<name>A0A915K1Q1_ROMCU</name>
<evidence type="ECO:0000313" key="3">
    <source>
        <dbReference type="WBParaSite" id="nRc.2.0.1.t32733-RA"/>
    </source>
</evidence>
<keyword evidence="2" id="KW-1185">Reference proteome</keyword>